<reference evidence="1" key="1">
    <citation type="journal article" date="2015" name="Nature">
        <title>Complex archaea that bridge the gap between prokaryotes and eukaryotes.</title>
        <authorList>
            <person name="Spang A."/>
            <person name="Saw J.H."/>
            <person name="Jorgensen S.L."/>
            <person name="Zaremba-Niedzwiedzka K."/>
            <person name="Martijn J."/>
            <person name="Lind A.E."/>
            <person name="van Eijk R."/>
            <person name="Schleper C."/>
            <person name="Guy L."/>
            <person name="Ettema T.J."/>
        </authorList>
    </citation>
    <scope>NUCLEOTIDE SEQUENCE</scope>
</reference>
<dbReference type="AlphaFoldDB" id="A0A0F9GS81"/>
<proteinExistence type="predicted"/>
<evidence type="ECO:0000313" key="1">
    <source>
        <dbReference type="EMBL" id="KKL65967.1"/>
    </source>
</evidence>
<sequence>MTLFQLRLSRATLNLKEKLKSESTRNSTENKVAPIFCIKCKEPMDLLKEFDWYKCSKCGKLIKR</sequence>
<gene>
    <name evidence="1" type="ORF">LCGC14_2149670</name>
</gene>
<organism evidence="1">
    <name type="scientific">marine sediment metagenome</name>
    <dbReference type="NCBI Taxonomy" id="412755"/>
    <lineage>
        <taxon>unclassified sequences</taxon>
        <taxon>metagenomes</taxon>
        <taxon>ecological metagenomes</taxon>
    </lineage>
</organism>
<dbReference type="EMBL" id="LAZR01027359">
    <property type="protein sequence ID" value="KKL65967.1"/>
    <property type="molecule type" value="Genomic_DNA"/>
</dbReference>
<comment type="caution">
    <text evidence="1">The sequence shown here is derived from an EMBL/GenBank/DDBJ whole genome shotgun (WGS) entry which is preliminary data.</text>
</comment>
<name>A0A0F9GS81_9ZZZZ</name>
<accession>A0A0F9GS81</accession>
<protein>
    <submittedName>
        <fullName evidence="1">Uncharacterized protein</fullName>
    </submittedName>
</protein>